<feature type="region of interest" description="Disordered" evidence="10">
    <location>
        <begin position="1"/>
        <end position="44"/>
    </location>
</feature>
<protein>
    <recommendedName>
        <fullName evidence="11">Sec20 C-terminal domain-containing protein</fullName>
    </recommendedName>
</protein>
<dbReference type="PANTHER" id="PTHR12825">
    <property type="entry name" value="BNIP1-RELATED"/>
    <property type="match status" value="1"/>
</dbReference>
<keyword evidence="5" id="KW-0931">ER-Golgi transport</keyword>
<organism evidence="12 13">
    <name type="scientific">Discostella pseudostelligera</name>
    <dbReference type="NCBI Taxonomy" id="259834"/>
    <lineage>
        <taxon>Eukaryota</taxon>
        <taxon>Sar</taxon>
        <taxon>Stramenopiles</taxon>
        <taxon>Ochrophyta</taxon>
        <taxon>Bacillariophyta</taxon>
        <taxon>Coscinodiscophyceae</taxon>
        <taxon>Thalassiosirophycidae</taxon>
        <taxon>Stephanodiscales</taxon>
        <taxon>Stephanodiscaceae</taxon>
        <taxon>Discostella</taxon>
    </lineage>
</organism>
<keyword evidence="6" id="KW-1133">Transmembrane helix</keyword>
<reference evidence="12 13" key="1">
    <citation type="submission" date="2024-10" db="EMBL/GenBank/DDBJ databases">
        <title>Updated reference genomes for cyclostephanoid diatoms.</title>
        <authorList>
            <person name="Roberts W.R."/>
            <person name="Alverson A.J."/>
        </authorList>
    </citation>
    <scope>NUCLEOTIDE SEQUENCE [LARGE SCALE GENOMIC DNA]</scope>
    <source>
        <strain evidence="12 13">AJA232-27</strain>
    </source>
</reference>
<dbReference type="EMBL" id="JALLBG020000092">
    <property type="protein sequence ID" value="KAL3765758.1"/>
    <property type="molecule type" value="Genomic_DNA"/>
</dbReference>
<feature type="compositionally biased region" description="Polar residues" evidence="10">
    <location>
        <begin position="12"/>
        <end position="22"/>
    </location>
</feature>
<keyword evidence="4" id="KW-0256">Endoplasmic reticulum</keyword>
<keyword evidence="8" id="KW-0472">Membrane</keyword>
<evidence type="ECO:0000313" key="12">
    <source>
        <dbReference type="EMBL" id="KAL3765758.1"/>
    </source>
</evidence>
<dbReference type="InterPro" id="IPR005606">
    <property type="entry name" value="Sec20"/>
</dbReference>
<dbReference type="PANTHER" id="PTHR12825:SF0">
    <property type="entry name" value="VESICLE TRANSPORT PROTEIN SEC20"/>
    <property type="match status" value="1"/>
</dbReference>
<evidence type="ECO:0000256" key="9">
    <source>
        <dbReference type="ARBA" id="ARBA00037934"/>
    </source>
</evidence>
<evidence type="ECO:0000256" key="7">
    <source>
        <dbReference type="ARBA" id="ARBA00023054"/>
    </source>
</evidence>
<keyword evidence="7" id="KW-0175">Coiled coil</keyword>
<dbReference type="InterPro" id="IPR056173">
    <property type="entry name" value="Sec20_C"/>
</dbReference>
<evidence type="ECO:0000256" key="10">
    <source>
        <dbReference type="SAM" id="MobiDB-lite"/>
    </source>
</evidence>
<name>A0ABD3MS64_9STRA</name>
<sequence>MASDSALRRRGNTSAPTSSSMQERNKHRHPASSSSDAASATSATLQAQSITTSLLRTKNMMAQELERVSNLNTTIRDDGALLHDAKEEHLGMGGTMKGARGVMKRLARQDVRDAIILRCAIIFYCFRETEDLAESGAKTSPQLLDQTFAALISPLTRCSQLKATATKLCSFLSLCCRSDVIPVGRRIAKGECGLGNAIEQGIVWINDVNDEANK</sequence>
<comment type="subcellular location">
    <subcellularLocation>
        <location evidence="1">Endoplasmic reticulum membrane</location>
        <topology evidence="1">Single-pass type IV membrane protein</topology>
    </subcellularLocation>
</comment>
<comment type="similarity">
    <text evidence="9">Belongs to the SEC20 family.</text>
</comment>
<evidence type="ECO:0000256" key="1">
    <source>
        <dbReference type="ARBA" id="ARBA00004163"/>
    </source>
</evidence>
<proteinExistence type="inferred from homology"/>
<dbReference type="AlphaFoldDB" id="A0ABD3MS64"/>
<evidence type="ECO:0000256" key="5">
    <source>
        <dbReference type="ARBA" id="ARBA00022892"/>
    </source>
</evidence>
<evidence type="ECO:0000256" key="8">
    <source>
        <dbReference type="ARBA" id="ARBA00023136"/>
    </source>
</evidence>
<comment type="caution">
    <text evidence="12">The sequence shown here is derived from an EMBL/GenBank/DDBJ whole genome shotgun (WGS) entry which is preliminary data.</text>
</comment>
<evidence type="ECO:0000259" key="11">
    <source>
        <dbReference type="Pfam" id="PF03908"/>
    </source>
</evidence>
<evidence type="ECO:0000313" key="13">
    <source>
        <dbReference type="Proteomes" id="UP001530293"/>
    </source>
</evidence>
<feature type="domain" description="Sec20 C-terminal" evidence="11">
    <location>
        <begin position="46"/>
        <end position="125"/>
    </location>
</feature>
<keyword evidence="2" id="KW-0813">Transport</keyword>
<evidence type="ECO:0000256" key="2">
    <source>
        <dbReference type="ARBA" id="ARBA00022448"/>
    </source>
</evidence>
<feature type="compositionally biased region" description="Low complexity" evidence="10">
    <location>
        <begin position="31"/>
        <end position="44"/>
    </location>
</feature>
<dbReference type="GO" id="GO:0005789">
    <property type="term" value="C:endoplasmic reticulum membrane"/>
    <property type="evidence" value="ECO:0007669"/>
    <property type="project" value="UniProtKB-SubCell"/>
</dbReference>
<dbReference type="Proteomes" id="UP001530293">
    <property type="component" value="Unassembled WGS sequence"/>
</dbReference>
<evidence type="ECO:0000256" key="3">
    <source>
        <dbReference type="ARBA" id="ARBA00022692"/>
    </source>
</evidence>
<accession>A0ABD3MS64</accession>
<evidence type="ECO:0000256" key="6">
    <source>
        <dbReference type="ARBA" id="ARBA00022989"/>
    </source>
</evidence>
<dbReference type="GO" id="GO:0016192">
    <property type="term" value="P:vesicle-mediated transport"/>
    <property type="evidence" value="ECO:0007669"/>
    <property type="project" value="UniProtKB-KW"/>
</dbReference>
<dbReference type="Pfam" id="PF03908">
    <property type="entry name" value="Sec20"/>
    <property type="match status" value="1"/>
</dbReference>
<keyword evidence="3" id="KW-0812">Transmembrane</keyword>
<gene>
    <name evidence="12" type="ORF">ACHAWU_009726</name>
</gene>
<keyword evidence="13" id="KW-1185">Reference proteome</keyword>
<evidence type="ECO:0000256" key="4">
    <source>
        <dbReference type="ARBA" id="ARBA00022824"/>
    </source>
</evidence>